<organism evidence="4">
    <name type="scientific">marine metagenome</name>
    <dbReference type="NCBI Taxonomy" id="408172"/>
    <lineage>
        <taxon>unclassified sequences</taxon>
        <taxon>metagenomes</taxon>
        <taxon>ecological metagenomes</taxon>
    </lineage>
</organism>
<dbReference type="GO" id="GO:0051287">
    <property type="term" value="F:NAD binding"/>
    <property type="evidence" value="ECO:0007669"/>
    <property type="project" value="InterPro"/>
</dbReference>
<dbReference type="PANTHER" id="PTHR42879:SF2">
    <property type="entry name" value="3-OXOACYL-[ACYL-CARRIER-PROTEIN] REDUCTASE FABG"/>
    <property type="match status" value="1"/>
</dbReference>
<dbReference type="NCBIfam" id="TIGR01830">
    <property type="entry name" value="3oxo_ACP_reduc"/>
    <property type="match status" value="1"/>
</dbReference>
<evidence type="ECO:0000313" key="4">
    <source>
        <dbReference type="EMBL" id="SUZ75491.1"/>
    </source>
</evidence>
<dbReference type="NCBIfam" id="NF009466">
    <property type="entry name" value="PRK12826.1-2"/>
    <property type="match status" value="1"/>
</dbReference>
<comment type="similarity">
    <text evidence="1">Belongs to the short-chain dehydrogenases/reductases (SDR) family.</text>
</comment>
<dbReference type="PANTHER" id="PTHR42879">
    <property type="entry name" value="3-OXOACYL-(ACYL-CARRIER-PROTEIN) REDUCTASE"/>
    <property type="match status" value="1"/>
</dbReference>
<dbReference type="InterPro" id="IPR020904">
    <property type="entry name" value="Sc_DH/Rdtase_CS"/>
</dbReference>
<dbReference type="GO" id="GO:0004316">
    <property type="term" value="F:3-oxoacyl-[acyl-carrier-protein] reductase (NADPH) activity"/>
    <property type="evidence" value="ECO:0007669"/>
    <property type="project" value="InterPro"/>
</dbReference>
<dbReference type="InterPro" id="IPR011284">
    <property type="entry name" value="3oxo_ACP_reduc"/>
</dbReference>
<dbReference type="GO" id="GO:0006633">
    <property type="term" value="P:fatty acid biosynthetic process"/>
    <property type="evidence" value="ECO:0007669"/>
    <property type="project" value="InterPro"/>
</dbReference>
<dbReference type="AlphaFoldDB" id="A0A381Q844"/>
<dbReference type="InterPro" id="IPR002347">
    <property type="entry name" value="SDR_fam"/>
</dbReference>
<gene>
    <name evidence="4" type="ORF">METZ01_LOCUS28345</name>
</gene>
<sequence>MFNLKNKKALVTGASGGIGKEIAKVLNSHGAEVCLSGRNVDELEILKSSLKGENHLVKADLLNSKDIPMLIEETEEKMGQIDILVNNAGITKDNIFLRMSDKEWDDVIALNLTSVFKISKLAVKGMIKRRYGRIINITSVVAFTGSPGQANYSASKAGVIGMSKSLSQEVASRQITVNCIAPGYIETNMTKDLDEKRKNLILDAIPSKRLGLPSDLSSAVIFLASEESGYLTGQTIHVNGGLLMN</sequence>
<name>A0A381Q844_9ZZZZ</name>
<dbReference type="Pfam" id="PF00106">
    <property type="entry name" value="adh_short"/>
    <property type="match status" value="1"/>
</dbReference>
<dbReference type="InterPro" id="IPR036291">
    <property type="entry name" value="NAD(P)-bd_dom_sf"/>
</dbReference>
<dbReference type="PRINTS" id="PR00080">
    <property type="entry name" value="SDRFAMILY"/>
</dbReference>
<dbReference type="FunFam" id="3.40.50.720:FF:000173">
    <property type="entry name" value="3-oxoacyl-[acyl-carrier protein] reductase"/>
    <property type="match status" value="1"/>
</dbReference>
<dbReference type="InterPro" id="IPR057326">
    <property type="entry name" value="KR_dom"/>
</dbReference>
<dbReference type="CDD" id="cd05333">
    <property type="entry name" value="BKR_SDR_c"/>
    <property type="match status" value="1"/>
</dbReference>
<dbReference type="NCBIfam" id="NF005559">
    <property type="entry name" value="PRK07231.1"/>
    <property type="match status" value="1"/>
</dbReference>
<dbReference type="InterPro" id="IPR050259">
    <property type="entry name" value="SDR"/>
</dbReference>
<dbReference type="EMBL" id="UINC01001247">
    <property type="protein sequence ID" value="SUZ75491.1"/>
    <property type="molecule type" value="Genomic_DNA"/>
</dbReference>
<dbReference type="SMART" id="SM00822">
    <property type="entry name" value="PKS_KR"/>
    <property type="match status" value="1"/>
</dbReference>
<proteinExistence type="inferred from homology"/>
<accession>A0A381Q844</accession>
<evidence type="ECO:0000259" key="3">
    <source>
        <dbReference type="SMART" id="SM00822"/>
    </source>
</evidence>
<dbReference type="PRINTS" id="PR00081">
    <property type="entry name" value="GDHRDH"/>
</dbReference>
<feature type="domain" description="Ketoreductase" evidence="3">
    <location>
        <begin position="7"/>
        <end position="183"/>
    </location>
</feature>
<evidence type="ECO:0000256" key="1">
    <source>
        <dbReference type="ARBA" id="ARBA00006484"/>
    </source>
</evidence>
<protein>
    <recommendedName>
        <fullName evidence="3">Ketoreductase domain-containing protein</fullName>
    </recommendedName>
</protein>
<evidence type="ECO:0000256" key="2">
    <source>
        <dbReference type="ARBA" id="ARBA00023002"/>
    </source>
</evidence>
<reference evidence="4" key="1">
    <citation type="submission" date="2018-05" db="EMBL/GenBank/DDBJ databases">
        <authorList>
            <person name="Lanie J.A."/>
            <person name="Ng W.-L."/>
            <person name="Kazmierczak K.M."/>
            <person name="Andrzejewski T.M."/>
            <person name="Davidsen T.M."/>
            <person name="Wayne K.J."/>
            <person name="Tettelin H."/>
            <person name="Glass J.I."/>
            <person name="Rusch D."/>
            <person name="Podicherti R."/>
            <person name="Tsui H.-C.T."/>
            <person name="Winkler M.E."/>
        </authorList>
    </citation>
    <scope>NUCLEOTIDE SEQUENCE</scope>
</reference>
<keyword evidence="2" id="KW-0560">Oxidoreductase</keyword>
<dbReference type="Gene3D" id="3.40.50.720">
    <property type="entry name" value="NAD(P)-binding Rossmann-like Domain"/>
    <property type="match status" value="1"/>
</dbReference>
<dbReference type="PROSITE" id="PS00061">
    <property type="entry name" value="ADH_SHORT"/>
    <property type="match status" value="1"/>
</dbReference>
<dbReference type="SUPFAM" id="SSF51735">
    <property type="entry name" value="NAD(P)-binding Rossmann-fold domains"/>
    <property type="match status" value="1"/>
</dbReference>